<evidence type="ECO:0000313" key="6">
    <source>
        <dbReference type="EMBL" id="PWJ13009.1"/>
    </source>
</evidence>
<evidence type="ECO:0000259" key="5">
    <source>
        <dbReference type="SMART" id="SM00827"/>
    </source>
</evidence>
<dbReference type="Gene3D" id="3.30.70.250">
    <property type="entry name" value="Malonyl-CoA ACP transacylase, ACP-binding"/>
    <property type="match status" value="1"/>
</dbReference>
<evidence type="ECO:0000256" key="3">
    <source>
        <dbReference type="ARBA" id="ARBA00023315"/>
    </source>
</evidence>
<dbReference type="InterPro" id="IPR014043">
    <property type="entry name" value="Acyl_transferase_dom"/>
</dbReference>
<dbReference type="GO" id="GO:0006633">
    <property type="term" value="P:fatty acid biosynthetic process"/>
    <property type="evidence" value="ECO:0007669"/>
    <property type="project" value="TreeGrafter"/>
</dbReference>
<dbReference type="Proteomes" id="UP000245720">
    <property type="component" value="Unassembled WGS sequence"/>
</dbReference>
<dbReference type="InterPro" id="IPR001227">
    <property type="entry name" value="Ac_transferase_dom_sf"/>
</dbReference>
<evidence type="ECO:0000256" key="2">
    <source>
        <dbReference type="ARBA" id="ARBA00022679"/>
    </source>
</evidence>
<dbReference type="PANTHER" id="PTHR42681">
    <property type="entry name" value="MALONYL-COA-ACYL CARRIER PROTEIN TRANSACYLASE, MITOCHONDRIAL"/>
    <property type="match status" value="1"/>
</dbReference>
<gene>
    <name evidence="6" type="ORF">IE37_01507</name>
</gene>
<evidence type="ECO:0000256" key="1">
    <source>
        <dbReference type="ARBA" id="ARBA00013258"/>
    </source>
</evidence>
<evidence type="ECO:0000256" key="4">
    <source>
        <dbReference type="ARBA" id="ARBA00048462"/>
    </source>
</evidence>
<comment type="caution">
    <text evidence="6">The sequence shown here is derived from an EMBL/GenBank/DDBJ whole genome shotgun (WGS) entry which is preliminary data.</text>
</comment>
<dbReference type="EMBL" id="QGDI01000005">
    <property type="protein sequence ID" value="PWJ13009.1"/>
    <property type="molecule type" value="Genomic_DNA"/>
</dbReference>
<dbReference type="Pfam" id="PF00698">
    <property type="entry name" value="Acyl_transf_1"/>
    <property type="match status" value="1"/>
</dbReference>
<dbReference type="GO" id="GO:0004314">
    <property type="term" value="F:[acyl-carrier-protein] S-malonyltransferase activity"/>
    <property type="evidence" value="ECO:0007669"/>
    <property type="project" value="UniProtKB-EC"/>
</dbReference>
<dbReference type="InterPro" id="IPR050858">
    <property type="entry name" value="Mal-CoA-ACP_Trans/PKS_FabD"/>
</dbReference>
<protein>
    <recommendedName>
        <fullName evidence="1">[acyl-carrier-protein] S-malonyltransferase</fullName>
        <ecNumber evidence="1">2.3.1.39</ecNumber>
    </recommendedName>
</protein>
<dbReference type="PANTHER" id="PTHR42681:SF1">
    <property type="entry name" value="MALONYL-COA-ACYL CARRIER PROTEIN TRANSACYLASE, MITOCHONDRIAL"/>
    <property type="match status" value="1"/>
</dbReference>
<keyword evidence="3" id="KW-0012">Acyltransferase</keyword>
<dbReference type="OrthoDB" id="9805460at2"/>
<evidence type="ECO:0000313" key="7">
    <source>
        <dbReference type="Proteomes" id="UP000245720"/>
    </source>
</evidence>
<dbReference type="EC" id="2.3.1.39" evidence="1"/>
<dbReference type="SUPFAM" id="SSF55048">
    <property type="entry name" value="Probable ACP-binding domain of malonyl-CoA ACP transacylase"/>
    <property type="match status" value="1"/>
</dbReference>
<reference evidence="6 7" key="1">
    <citation type="submission" date="2018-05" db="EMBL/GenBank/DDBJ databases">
        <title>The Hungate 1000. A catalogue of reference genomes from the rumen microbiome.</title>
        <authorList>
            <person name="Kelly W."/>
        </authorList>
    </citation>
    <scope>NUCLEOTIDE SEQUENCE [LARGE SCALE GENOMIC DNA]</scope>
    <source>
        <strain evidence="6 7">SAb67</strain>
    </source>
</reference>
<proteinExistence type="predicted"/>
<comment type="catalytic activity">
    <reaction evidence="4">
        <text>holo-[ACP] + malonyl-CoA = malonyl-[ACP] + CoA</text>
        <dbReference type="Rhea" id="RHEA:41792"/>
        <dbReference type="Rhea" id="RHEA-COMP:9623"/>
        <dbReference type="Rhea" id="RHEA-COMP:9685"/>
        <dbReference type="ChEBI" id="CHEBI:57287"/>
        <dbReference type="ChEBI" id="CHEBI:57384"/>
        <dbReference type="ChEBI" id="CHEBI:64479"/>
        <dbReference type="ChEBI" id="CHEBI:78449"/>
        <dbReference type="EC" id="2.3.1.39"/>
    </reaction>
</comment>
<dbReference type="RefSeq" id="WP_109726296.1">
    <property type="nucleotide sequence ID" value="NZ_CACYST010000109.1"/>
</dbReference>
<dbReference type="SUPFAM" id="SSF52151">
    <property type="entry name" value="FabD/lysophospholipase-like"/>
    <property type="match status" value="1"/>
</dbReference>
<dbReference type="InterPro" id="IPR016036">
    <property type="entry name" value="Malonyl_transacylase_ACP-bd"/>
</dbReference>
<organism evidence="6 7">
    <name type="scientific">Ruminococcus flavefaciens</name>
    <dbReference type="NCBI Taxonomy" id="1265"/>
    <lineage>
        <taxon>Bacteria</taxon>
        <taxon>Bacillati</taxon>
        <taxon>Bacillota</taxon>
        <taxon>Clostridia</taxon>
        <taxon>Eubacteriales</taxon>
        <taxon>Oscillospiraceae</taxon>
        <taxon>Ruminococcus</taxon>
    </lineage>
</organism>
<feature type="domain" description="Malonyl-CoA:ACP transacylase (MAT)" evidence="5">
    <location>
        <begin position="7"/>
        <end position="303"/>
    </location>
</feature>
<dbReference type="AlphaFoldDB" id="A0A315XZ51"/>
<dbReference type="InterPro" id="IPR016035">
    <property type="entry name" value="Acyl_Trfase/lysoPLipase"/>
</dbReference>
<accession>A0A315XZ51</accession>
<sequence length="406" mass="45195">MKRIAMLFPGQGSHFRGMGKELYEQFPVARKVFDEANDVLGFDLAGKCFEGRISELNLPDIMTLSILTTSYASYKVWISETGVFPEICAGHSIGEFSALTAAGVLSFEDSLRIVKLRADLAKAVADSQRGAMTIVDNFSKEQLEKLCDGLSDSEYFAEISCVNSGKQFAVSGHQSVLMELEKEVMKFNGNTTPLLMSPPFHCSMMTSVREELREKLSSCKLNPPEFSVISDFTARPYRSESEVPELLSLQVCSRVRWDEALRYIADTDVDAMIDIGPSSVVSTLIRENGNGHIPVFSFAVAGERDHIKEMCRNSFADMSNFINLCIKETINCKNNNSNAKEYSQAVDYINELIQLKCTNNDTITDTVDKALDLCSQIFELKSLDHRVITGKVNKLRSMAEKLGNIV</sequence>
<keyword evidence="2 6" id="KW-0808">Transferase</keyword>
<dbReference type="Gene3D" id="3.40.366.10">
    <property type="entry name" value="Malonyl-Coenzyme A Acyl Carrier Protein, domain 2"/>
    <property type="match status" value="1"/>
</dbReference>
<dbReference type="SMART" id="SM00827">
    <property type="entry name" value="PKS_AT"/>
    <property type="match status" value="1"/>
</dbReference>
<name>A0A315XZ51_RUMFL</name>